<protein>
    <submittedName>
        <fullName evidence="1">Uncharacterized protein</fullName>
    </submittedName>
</protein>
<sequence length="120" mass="13476">MFAGITPFTRSNIAALKSHIRTARPEFKSSHVDEALAFAFGFRTQAALLVALDQLGHTHLHAQANHLWFALRLKQLGYPGVNPDALREILWSATFDRDPDLSAREFEAATIFRPHPANDR</sequence>
<reference evidence="2" key="1">
    <citation type="submission" date="2017-04" db="EMBL/GenBank/DDBJ databases">
        <authorList>
            <person name="Varghese N."/>
            <person name="Submissions S."/>
        </authorList>
    </citation>
    <scope>NUCLEOTIDE SEQUENCE [LARGE SCALE GENOMIC DNA]</scope>
</reference>
<name>A0A1Y6GBY7_9HYPH</name>
<proteinExistence type="predicted"/>
<dbReference type="AlphaFoldDB" id="A0A1Y6GBY7"/>
<dbReference type="Proteomes" id="UP000194474">
    <property type="component" value="Unassembled WGS sequence"/>
</dbReference>
<accession>A0A1Y6GBY7</accession>
<dbReference type="OrthoDB" id="8399830at2"/>
<dbReference type="RefSeq" id="WP_086471843.1">
    <property type="nucleotide sequence ID" value="NZ_FXWK01000002.1"/>
</dbReference>
<keyword evidence="2" id="KW-1185">Reference proteome</keyword>
<evidence type="ECO:0000313" key="2">
    <source>
        <dbReference type="Proteomes" id="UP000194474"/>
    </source>
</evidence>
<organism evidence="1 2">
    <name type="scientific">Devosia lucknowensis</name>
    <dbReference type="NCBI Taxonomy" id="1096929"/>
    <lineage>
        <taxon>Bacteria</taxon>
        <taxon>Pseudomonadati</taxon>
        <taxon>Pseudomonadota</taxon>
        <taxon>Alphaproteobacteria</taxon>
        <taxon>Hyphomicrobiales</taxon>
        <taxon>Devosiaceae</taxon>
        <taxon>Devosia</taxon>
    </lineage>
</organism>
<gene>
    <name evidence="1" type="ORF">SAMN06295905_3552</name>
</gene>
<dbReference type="EMBL" id="FXWK01000002">
    <property type="protein sequence ID" value="SMQ86248.1"/>
    <property type="molecule type" value="Genomic_DNA"/>
</dbReference>
<evidence type="ECO:0000313" key="1">
    <source>
        <dbReference type="EMBL" id="SMQ86248.1"/>
    </source>
</evidence>